<dbReference type="EMBL" id="FXYF01000003">
    <property type="protein sequence ID" value="SMX37468.1"/>
    <property type="molecule type" value="Genomic_DNA"/>
</dbReference>
<keyword evidence="2" id="KW-1185">Reference proteome</keyword>
<dbReference type="AlphaFoldDB" id="A0A238K3H2"/>
<reference evidence="1 2" key="1">
    <citation type="submission" date="2017-05" db="EMBL/GenBank/DDBJ databases">
        <authorList>
            <person name="Song R."/>
            <person name="Chenine A.L."/>
            <person name="Ruprecht R.M."/>
        </authorList>
    </citation>
    <scope>NUCLEOTIDE SEQUENCE [LARGE SCALE GENOMIC DNA]</scope>
    <source>
        <strain evidence="1 2">CECT 8898</strain>
    </source>
</reference>
<accession>A0A238K3H2</accession>
<gene>
    <name evidence="1" type="ORF">MAA8898_01154</name>
</gene>
<sequence length="243" mass="25739">MQAALTTHKTDIGKALKASSRLQVYFMVAGKSGQGLSGHGPSVPAADAARNADLYHIDGLGRVTSMTMASALERHMVAAQPFVIAGAGTGFEALVQASRSWLGTFATDGMVVQYVGLDPQHWDPDTALAFLEKNIVCTAAVLVCNSCLNKAGHEASIVAHGFGCWVVNRTLRLLPRDMTWYASVMQMDALGSAAAMDDLLAAKNEGLAAICHVQSSEARANLADKFRIPKDVLSQLPVDIAVE</sequence>
<dbReference type="Proteomes" id="UP000207598">
    <property type="component" value="Unassembled WGS sequence"/>
</dbReference>
<organism evidence="1 2">
    <name type="scientific">Maliponia aquimaris</name>
    <dbReference type="NCBI Taxonomy" id="1673631"/>
    <lineage>
        <taxon>Bacteria</taxon>
        <taxon>Pseudomonadati</taxon>
        <taxon>Pseudomonadota</taxon>
        <taxon>Alphaproteobacteria</taxon>
        <taxon>Rhodobacterales</taxon>
        <taxon>Paracoccaceae</taxon>
        <taxon>Maliponia</taxon>
    </lineage>
</organism>
<proteinExistence type="predicted"/>
<protein>
    <submittedName>
        <fullName evidence="1">Uncharacterized protein</fullName>
    </submittedName>
</protein>
<name>A0A238K3H2_9RHOB</name>
<evidence type="ECO:0000313" key="1">
    <source>
        <dbReference type="EMBL" id="SMX37468.1"/>
    </source>
</evidence>
<evidence type="ECO:0000313" key="2">
    <source>
        <dbReference type="Proteomes" id="UP000207598"/>
    </source>
</evidence>